<dbReference type="EMBL" id="BAAALT010000076">
    <property type="protein sequence ID" value="GAA1805135.1"/>
    <property type="molecule type" value="Genomic_DNA"/>
</dbReference>
<accession>A0ABN2M0J7</accession>
<sequence>MLLLVEDAARGDRVGEFAEPAWFPNVDVYAEKGSAVPTVVGATLPNLEVGQVLDFDTAELFVRDDGDGNQEVPVPAQDGVGPYRTSHWARRGYPP</sequence>
<proteinExistence type="predicted"/>
<evidence type="ECO:0000313" key="3">
    <source>
        <dbReference type="Proteomes" id="UP001500218"/>
    </source>
</evidence>
<evidence type="ECO:0000313" key="2">
    <source>
        <dbReference type="EMBL" id="GAA1805135.1"/>
    </source>
</evidence>
<evidence type="ECO:0000256" key="1">
    <source>
        <dbReference type="SAM" id="MobiDB-lite"/>
    </source>
</evidence>
<dbReference type="Proteomes" id="UP001500218">
    <property type="component" value="Unassembled WGS sequence"/>
</dbReference>
<feature type="region of interest" description="Disordered" evidence="1">
    <location>
        <begin position="64"/>
        <end position="95"/>
    </location>
</feature>
<gene>
    <name evidence="2" type="ORF">GCM10009682_28700</name>
</gene>
<comment type="caution">
    <text evidence="2">The sequence shown here is derived from an EMBL/GenBank/DDBJ whole genome shotgun (WGS) entry which is preliminary data.</text>
</comment>
<organism evidence="2 3">
    <name type="scientific">Luedemannella flava</name>
    <dbReference type="NCBI Taxonomy" id="349316"/>
    <lineage>
        <taxon>Bacteria</taxon>
        <taxon>Bacillati</taxon>
        <taxon>Actinomycetota</taxon>
        <taxon>Actinomycetes</taxon>
        <taxon>Micromonosporales</taxon>
        <taxon>Micromonosporaceae</taxon>
        <taxon>Luedemannella</taxon>
    </lineage>
</organism>
<name>A0ABN2M0J7_9ACTN</name>
<keyword evidence="3" id="KW-1185">Reference proteome</keyword>
<protein>
    <submittedName>
        <fullName evidence="2">Uncharacterized protein</fullName>
    </submittedName>
</protein>
<reference evidence="2 3" key="1">
    <citation type="journal article" date="2019" name="Int. J. Syst. Evol. Microbiol.">
        <title>The Global Catalogue of Microorganisms (GCM) 10K type strain sequencing project: providing services to taxonomists for standard genome sequencing and annotation.</title>
        <authorList>
            <consortium name="The Broad Institute Genomics Platform"/>
            <consortium name="The Broad Institute Genome Sequencing Center for Infectious Disease"/>
            <person name="Wu L."/>
            <person name="Ma J."/>
        </authorList>
    </citation>
    <scope>NUCLEOTIDE SEQUENCE [LARGE SCALE GENOMIC DNA]</scope>
    <source>
        <strain evidence="2 3">JCM 13250</strain>
    </source>
</reference>